<keyword evidence="1" id="KW-0812">Transmembrane</keyword>
<reference evidence="2" key="1">
    <citation type="journal article" date="2020" name="Stud. Mycol.">
        <title>101 Dothideomycetes genomes: a test case for predicting lifestyles and emergence of pathogens.</title>
        <authorList>
            <person name="Haridas S."/>
            <person name="Albert R."/>
            <person name="Binder M."/>
            <person name="Bloem J."/>
            <person name="Labutti K."/>
            <person name="Salamov A."/>
            <person name="Andreopoulos B."/>
            <person name="Baker S."/>
            <person name="Barry K."/>
            <person name="Bills G."/>
            <person name="Bluhm B."/>
            <person name="Cannon C."/>
            <person name="Castanera R."/>
            <person name="Culley D."/>
            <person name="Daum C."/>
            <person name="Ezra D."/>
            <person name="Gonzalez J."/>
            <person name="Henrissat B."/>
            <person name="Kuo A."/>
            <person name="Liang C."/>
            <person name="Lipzen A."/>
            <person name="Lutzoni F."/>
            <person name="Magnuson J."/>
            <person name="Mondo S."/>
            <person name="Nolan M."/>
            <person name="Ohm R."/>
            <person name="Pangilinan J."/>
            <person name="Park H.-J."/>
            <person name="Ramirez L."/>
            <person name="Alfaro M."/>
            <person name="Sun H."/>
            <person name="Tritt A."/>
            <person name="Yoshinaga Y."/>
            <person name="Zwiers L.-H."/>
            <person name="Turgeon B."/>
            <person name="Goodwin S."/>
            <person name="Spatafora J."/>
            <person name="Crous P."/>
            <person name="Grigoriev I."/>
        </authorList>
    </citation>
    <scope>NUCLEOTIDE SEQUENCE</scope>
    <source>
        <strain evidence="2">CBS 183.55</strain>
    </source>
</reference>
<protein>
    <submittedName>
        <fullName evidence="2">Uncharacterized protein</fullName>
    </submittedName>
</protein>
<sequence length="132" mass="14676">MPRRYKGSPIKCGSPQAEQVWHCSVAGRAVRPRESHSPFGRHEAVIHNTSADRTQSCYLRRVRRCSRCFLDAVFVAPAHLVSVLVPVSGFGRLPSSGSHSTWRALTHHHPNPSTSLVAKCTCPRRATDLLLR</sequence>
<keyword evidence="3" id="KW-1185">Reference proteome</keyword>
<keyword evidence="1" id="KW-1133">Transmembrane helix</keyword>
<evidence type="ECO:0000313" key="2">
    <source>
        <dbReference type="EMBL" id="KAF1931539.1"/>
    </source>
</evidence>
<dbReference type="RefSeq" id="XP_033451787.1">
    <property type="nucleotide sequence ID" value="XM_033589242.1"/>
</dbReference>
<keyword evidence="1" id="KW-0472">Membrane</keyword>
<dbReference type="GeneID" id="54346889"/>
<evidence type="ECO:0000313" key="3">
    <source>
        <dbReference type="Proteomes" id="UP000800082"/>
    </source>
</evidence>
<gene>
    <name evidence="2" type="ORF">M421DRAFT_314344</name>
</gene>
<accession>A0A6A5RVD1</accession>
<dbReference type="EMBL" id="ML978960">
    <property type="protein sequence ID" value="KAF1931539.1"/>
    <property type="molecule type" value="Genomic_DNA"/>
</dbReference>
<name>A0A6A5RVD1_9PLEO</name>
<dbReference type="Proteomes" id="UP000800082">
    <property type="component" value="Unassembled WGS sequence"/>
</dbReference>
<organism evidence="2 3">
    <name type="scientific">Didymella exigua CBS 183.55</name>
    <dbReference type="NCBI Taxonomy" id="1150837"/>
    <lineage>
        <taxon>Eukaryota</taxon>
        <taxon>Fungi</taxon>
        <taxon>Dikarya</taxon>
        <taxon>Ascomycota</taxon>
        <taxon>Pezizomycotina</taxon>
        <taxon>Dothideomycetes</taxon>
        <taxon>Pleosporomycetidae</taxon>
        <taxon>Pleosporales</taxon>
        <taxon>Pleosporineae</taxon>
        <taxon>Didymellaceae</taxon>
        <taxon>Didymella</taxon>
    </lineage>
</organism>
<evidence type="ECO:0000256" key="1">
    <source>
        <dbReference type="SAM" id="Phobius"/>
    </source>
</evidence>
<proteinExistence type="predicted"/>
<dbReference type="AlphaFoldDB" id="A0A6A5RVD1"/>
<feature type="transmembrane region" description="Helical" evidence="1">
    <location>
        <begin position="68"/>
        <end position="90"/>
    </location>
</feature>